<protein>
    <recommendedName>
        <fullName evidence="3">Heterokaryon incompatibility domain-containing protein</fullName>
    </recommendedName>
</protein>
<dbReference type="Proteomes" id="UP000235371">
    <property type="component" value="Unassembled WGS sequence"/>
</dbReference>
<evidence type="ECO:0000313" key="1">
    <source>
        <dbReference type="EMBL" id="PMD53209.1"/>
    </source>
</evidence>
<dbReference type="InParanoid" id="A0A2J6SR45"/>
<sequence>LPLIGKIYSQADSAIIWLGEEENNSNLAIAFLRRWHAGILSAQRLVPGRF</sequence>
<evidence type="ECO:0008006" key="3">
    <source>
        <dbReference type="Google" id="ProtNLM"/>
    </source>
</evidence>
<evidence type="ECO:0000313" key="2">
    <source>
        <dbReference type="Proteomes" id="UP000235371"/>
    </source>
</evidence>
<dbReference type="AlphaFoldDB" id="A0A2J6SR45"/>
<dbReference type="GeneID" id="36583921"/>
<reference evidence="1 2" key="1">
    <citation type="submission" date="2016-04" db="EMBL/GenBank/DDBJ databases">
        <title>A degradative enzymes factory behind the ericoid mycorrhizal symbiosis.</title>
        <authorList>
            <consortium name="DOE Joint Genome Institute"/>
            <person name="Martino E."/>
            <person name="Morin E."/>
            <person name="Grelet G."/>
            <person name="Kuo A."/>
            <person name="Kohler A."/>
            <person name="Daghino S."/>
            <person name="Barry K."/>
            <person name="Choi C."/>
            <person name="Cichocki N."/>
            <person name="Clum A."/>
            <person name="Copeland A."/>
            <person name="Hainaut M."/>
            <person name="Haridas S."/>
            <person name="Labutti K."/>
            <person name="Lindquist E."/>
            <person name="Lipzen A."/>
            <person name="Khouja H.-R."/>
            <person name="Murat C."/>
            <person name="Ohm R."/>
            <person name="Olson A."/>
            <person name="Spatafora J."/>
            <person name="Veneault-Fourrey C."/>
            <person name="Henrissat B."/>
            <person name="Grigoriev I."/>
            <person name="Martin F."/>
            <person name="Perotto S."/>
        </authorList>
    </citation>
    <scope>NUCLEOTIDE SEQUENCE [LARGE SCALE GENOMIC DNA]</scope>
    <source>
        <strain evidence="1 2">E</strain>
    </source>
</reference>
<accession>A0A2J6SR45</accession>
<keyword evidence="2" id="KW-1185">Reference proteome</keyword>
<dbReference type="EMBL" id="KZ613892">
    <property type="protein sequence ID" value="PMD53209.1"/>
    <property type="molecule type" value="Genomic_DNA"/>
</dbReference>
<proteinExistence type="predicted"/>
<feature type="non-terminal residue" evidence="1">
    <location>
        <position position="1"/>
    </location>
</feature>
<dbReference type="RefSeq" id="XP_024730113.1">
    <property type="nucleotide sequence ID" value="XM_024875842.1"/>
</dbReference>
<organism evidence="1 2">
    <name type="scientific">Hyaloscypha bicolor E</name>
    <dbReference type="NCBI Taxonomy" id="1095630"/>
    <lineage>
        <taxon>Eukaryota</taxon>
        <taxon>Fungi</taxon>
        <taxon>Dikarya</taxon>
        <taxon>Ascomycota</taxon>
        <taxon>Pezizomycotina</taxon>
        <taxon>Leotiomycetes</taxon>
        <taxon>Helotiales</taxon>
        <taxon>Hyaloscyphaceae</taxon>
        <taxon>Hyaloscypha</taxon>
        <taxon>Hyaloscypha bicolor</taxon>
    </lineage>
</organism>
<gene>
    <name evidence="1" type="ORF">K444DRAFT_542000</name>
</gene>
<name>A0A2J6SR45_9HELO</name>